<evidence type="ECO:0000256" key="6">
    <source>
        <dbReference type="ARBA" id="ARBA00022822"/>
    </source>
</evidence>
<keyword evidence="8 9" id="KW-0456">Lyase</keyword>
<evidence type="ECO:0000256" key="9">
    <source>
        <dbReference type="HAMAP-Rule" id="MF_00134"/>
    </source>
</evidence>
<dbReference type="InterPro" id="IPR013798">
    <property type="entry name" value="Indole-3-glycerol_P_synth_dom"/>
</dbReference>
<dbReference type="GO" id="GO:0000162">
    <property type="term" value="P:L-tryptophan biosynthetic process"/>
    <property type="evidence" value="ECO:0007669"/>
    <property type="project" value="UniProtKB-UniRule"/>
</dbReference>
<name>A0A1X4G623_9CYAN</name>
<evidence type="ECO:0000313" key="11">
    <source>
        <dbReference type="EMBL" id="OSO90100.1"/>
    </source>
</evidence>
<dbReference type="EC" id="4.1.1.48" evidence="9"/>
<evidence type="ECO:0000313" key="12">
    <source>
        <dbReference type="Proteomes" id="UP000192997"/>
    </source>
</evidence>
<protein>
    <recommendedName>
        <fullName evidence="9">Indole-3-glycerol phosphate synthase</fullName>
        <shortName evidence="9">IGPS</shortName>
        <ecNumber evidence="9">4.1.1.48</ecNumber>
    </recommendedName>
</protein>
<comment type="similarity">
    <text evidence="3 9">Belongs to the TrpC family.</text>
</comment>
<dbReference type="HAMAP" id="MF_00134_B">
    <property type="entry name" value="IGPS_B"/>
    <property type="match status" value="1"/>
</dbReference>
<dbReference type="RefSeq" id="WP_009342419.1">
    <property type="nucleotide sequence ID" value="NZ_NBYN01000051.1"/>
</dbReference>
<gene>
    <name evidence="9" type="primary">trpC</name>
    <name evidence="11" type="ORF">B7O87_09805</name>
</gene>
<keyword evidence="6 9" id="KW-0822">Tryptophan biosynthesis</keyword>
<evidence type="ECO:0000256" key="1">
    <source>
        <dbReference type="ARBA" id="ARBA00001633"/>
    </source>
</evidence>
<evidence type="ECO:0000259" key="10">
    <source>
        <dbReference type="Pfam" id="PF00218"/>
    </source>
</evidence>
<comment type="catalytic activity">
    <reaction evidence="1 9">
        <text>1-(2-carboxyphenylamino)-1-deoxy-D-ribulose 5-phosphate + H(+) = (1S,2R)-1-C-(indol-3-yl)glycerol 3-phosphate + CO2 + H2O</text>
        <dbReference type="Rhea" id="RHEA:23476"/>
        <dbReference type="ChEBI" id="CHEBI:15377"/>
        <dbReference type="ChEBI" id="CHEBI:15378"/>
        <dbReference type="ChEBI" id="CHEBI:16526"/>
        <dbReference type="ChEBI" id="CHEBI:58613"/>
        <dbReference type="ChEBI" id="CHEBI:58866"/>
        <dbReference type="EC" id="4.1.1.48"/>
    </reaction>
</comment>
<dbReference type="Pfam" id="PF00218">
    <property type="entry name" value="IGPS"/>
    <property type="match status" value="1"/>
</dbReference>
<keyword evidence="7 9" id="KW-0057">Aromatic amino acid biosynthesis</keyword>
<dbReference type="InterPro" id="IPR011060">
    <property type="entry name" value="RibuloseP-bd_barrel"/>
</dbReference>
<evidence type="ECO:0000256" key="8">
    <source>
        <dbReference type="ARBA" id="ARBA00023239"/>
    </source>
</evidence>
<dbReference type="Gene3D" id="3.20.20.70">
    <property type="entry name" value="Aldolase class I"/>
    <property type="match status" value="1"/>
</dbReference>
<dbReference type="InterPro" id="IPR045186">
    <property type="entry name" value="Indole-3-glycerol_P_synth"/>
</dbReference>
<dbReference type="GO" id="GO:0004425">
    <property type="term" value="F:indole-3-glycerol-phosphate synthase activity"/>
    <property type="evidence" value="ECO:0007669"/>
    <property type="project" value="UniProtKB-UniRule"/>
</dbReference>
<dbReference type="EMBL" id="NBYN01000051">
    <property type="protein sequence ID" value="OSO90100.1"/>
    <property type="molecule type" value="Genomic_DNA"/>
</dbReference>
<dbReference type="AlphaFoldDB" id="A0A1X4G623"/>
<organism evidence="11 12">
    <name type="scientific">Cylindrospermopsis raciborskii CENA303</name>
    <dbReference type="NCBI Taxonomy" id="1170769"/>
    <lineage>
        <taxon>Bacteria</taxon>
        <taxon>Bacillati</taxon>
        <taxon>Cyanobacteriota</taxon>
        <taxon>Cyanophyceae</taxon>
        <taxon>Nostocales</taxon>
        <taxon>Aphanizomenonaceae</taxon>
        <taxon>Cylindrospermopsis</taxon>
    </lineage>
</organism>
<dbReference type="FunFam" id="3.20.20.70:FF:000024">
    <property type="entry name" value="Indole-3-glycerol phosphate synthase"/>
    <property type="match status" value="1"/>
</dbReference>
<accession>A0A1X4G623</accession>
<evidence type="ECO:0000256" key="5">
    <source>
        <dbReference type="ARBA" id="ARBA00022793"/>
    </source>
</evidence>
<keyword evidence="4 9" id="KW-0028">Amino-acid biosynthesis</keyword>
<feature type="domain" description="Indole-3-glycerol phosphate synthase" evidence="10">
    <location>
        <begin position="7"/>
        <end position="264"/>
    </location>
</feature>
<dbReference type="NCBIfam" id="NF001372">
    <property type="entry name" value="PRK00278.1-4"/>
    <property type="match status" value="1"/>
</dbReference>
<evidence type="ECO:0000256" key="7">
    <source>
        <dbReference type="ARBA" id="ARBA00023141"/>
    </source>
</evidence>
<reference evidence="12" key="1">
    <citation type="submission" date="2017-04" db="EMBL/GenBank/DDBJ databases">
        <authorList>
            <person name="Abreu V.A."/>
            <person name="Popin R.V."/>
            <person name="Rigonato J."/>
            <person name="Andreote A.P."/>
            <person name="Schaker P.C."/>
            <person name="Hoff-Risseti C."/>
            <person name="Alvarenga D.O."/>
            <person name="Varani A.M."/>
            <person name="Fiore M.F."/>
        </authorList>
    </citation>
    <scope>NUCLEOTIDE SEQUENCE [LARGE SCALE GENOMIC DNA]</scope>
    <source>
        <strain evidence="12">CENA303</strain>
    </source>
</reference>
<dbReference type="InterPro" id="IPR013785">
    <property type="entry name" value="Aldolase_TIM"/>
</dbReference>
<proteinExistence type="inferred from homology"/>
<sequence length="279" mass="31405">MEPIIREIIWHKKLEITQIQQEMSLASLQRQLTAAPSVRDFFTALQQNIYKPSLIAEVKRIFSDENMLSSDFDALSIAKSYERTGAACISVVTDQKFFHGGFDQLRIVRHKVTLPILCKDFILDPCQIYLARAAGADAILLIAAILTDQQINNFLRVIHYLGMNAVIEVHNLMELDRVLRLEDVRIIAINNRRLEDLTININTTLELMAVRKSHLHNLGILVVSESGIETSEDLSLMANVGVNGVLVGDCLLREENLEDAVKELLKSQVYGFGSPSYKS</sequence>
<dbReference type="PANTHER" id="PTHR22854">
    <property type="entry name" value="TRYPTOPHAN BIOSYNTHESIS PROTEIN"/>
    <property type="match status" value="1"/>
</dbReference>
<dbReference type="PANTHER" id="PTHR22854:SF2">
    <property type="entry name" value="INDOLE-3-GLYCEROL-PHOSPHATE SYNTHASE"/>
    <property type="match status" value="1"/>
</dbReference>
<dbReference type="GO" id="GO:0004640">
    <property type="term" value="F:phosphoribosylanthranilate isomerase activity"/>
    <property type="evidence" value="ECO:0007669"/>
    <property type="project" value="TreeGrafter"/>
</dbReference>
<keyword evidence="5 9" id="KW-0210">Decarboxylase</keyword>
<evidence type="ECO:0000256" key="3">
    <source>
        <dbReference type="ARBA" id="ARBA00008737"/>
    </source>
</evidence>
<comment type="pathway">
    <text evidence="2 9">Amino-acid biosynthesis; L-tryptophan biosynthesis; L-tryptophan from chorismate: step 4/5.</text>
</comment>
<comment type="caution">
    <text evidence="11">The sequence shown here is derived from an EMBL/GenBank/DDBJ whole genome shotgun (WGS) entry which is preliminary data.</text>
</comment>
<dbReference type="Proteomes" id="UP000192997">
    <property type="component" value="Unassembled WGS sequence"/>
</dbReference>
<dbReference type="CDD" id="cd00331">
    <property type="entry name" value="IGPS"/>
    <property type="match status" value="1"/>
</dbReference>
<dbReference type="SUPFAM" id="SSF51366">
    <property type="entry name" value="Ribulose-phoshate binding barrel"/>
    <property type="match status" value="1"/>
</dbReference>
<evidence type="ECO:0000256" key="4">
    <source>
        <dbReference type="ARBA" id="ARBA00022605"/>
    </source>
</evidence>
<dbReference type="UniPathway" id="UPA00035">
    <property type="reaction ID" value="UER00043"/>
</dbReference>
<evidence type="ECO:0000256" key="2">
    <source>
        <dbReference type="ARBA" id="ARBA00004696"/>
    </source>
</evidence>